<comment type="caution">
    <text evidence="7">The sequence shown here is derived from an EMBL/GenBank/DDBJ whole genome shotgun (WGS) entry which is preliminary data.</text>
</comment>
<evidence type="ECO:0000256" key="5">
    <source>
        <dbReference type="PIRSR" id="PIRSR607822-1"/>
    </source>
</evidence>
<dbReference type="InterPro" id="IPR057929">
    <property type="entry name" value="RamC_N"/>
</dbReference>
<keyword evidence="5" id="KW-0479">Metal-binding</keyword>
<evidence type="ECO:0000256" key="4">
    <source>
        <dbReference type="ARBA" id="ARBA00022840"/>
    </source>
</evidence>
<keyword evidence="8" id="KW-1185">Reference proteome</keyword>
<keyword evidence="3 7" id="KW-0418">Kinase</keyword>
<dbReference type="GO" id="GO:0005737">
    <property type="term" value="C:cytoplasm"/>
    <property type="evidence" value="ECO:0007669"/>
    <property type="project" value="TreeGrafter"/>
</dbReference>
<dbReference type="EMBL" id="CAJVAX010000001">
    <property type="protein sequence ID" value="CAG7606712.1"/>
    <property type="molecule type" value="Genomic_DNA"/>
</dbReference>
<dbReference type="AlphaFoldDB" id="A0A9W4E6Q8"/>
<keyword evidence="1" id="KW-0808">Transferase</keyword>
<keyword evidence="5" id="KW-0862">Zinc</keyword>
<gene>
    <name evidence="7" type="ORF">SBRY_10961</name>
</gene>
<dbReference type="Gene3D" id="1.50.10.10">
    <property type="match status" value="1"/>
</dbReference>
<dbReference type="PRINTS" id="PR01950">
    <property type="entry name" value="LANCSUPER"/>
</dbReference>
<name>A0A9W4E6Q8_9ACTN</name>
<dbReference type="Pfam" id="PF25816">
    <property type="entry name" value="RamC_N"/>
    <property type="match status" value="1"/>
</dbReference>
<proteinExistence type="predicted"/>
<dbReference type="InterPro" id="IPR000719">
    <property type="entry name" value="Prot_kinase_dom"/>
</dbReference>
<dbReference type="PROSITE" id="PS50011">
    <property type="entry name" value="PROTEIN_KINASE_DOM"/>
    <property type="match status" value="1"/>
</dbReference>
<dbReference type="GO" id="GO:0005975">
    <property type="term" value="P:carbohydrate metabolic process"/>
    <property type="evidence" value="ECO:0007669"/>
    <property type="project" value="InterPro"/>
</dbReference>
<dbReference type="PANTHER" id="PTHR11042">
    <property type="entry name" value="EUKARYOTIC TRANSLATION INITIATION FACTOR 2-ALPHA KINASE EIF2-ALPHA KINASE -RELATED"/>
    <property type="match status" value="1"/>
</dbReference>
<dbReference type="SUPFAM" id="SSF158745">
    <property type="entry name" value="LanC-like"/>
    <property type="match status" value="1"/>
</dbReference>
<feature type="domain" description="Protein kinase" evidence="6">
    <location>
        <begin position="152"/>
        <end position="465"/>
    </location>
</feature>
<dbReference type="Pfam" id="PF00069">
    <property type="entry name" value="Pkinase"/>
    <property type="match status" value="1"/>
</dbReference>
<feature type="binding site" evidence="5">
    <location>
        <position position="782"/>
    </location>
    <ligand>
        <name>Zn(2+)</name>
        <dbReference type="ChEBI" id="CHEBI:29105"/>
    </ligand>
</feature>
<dbReference type="GO" id="GO:0046872">
    <property type="term" value="F:metal ion binding"/>
    <property type="evidence" value="ECO:0007669"/>
    <property type="project" value="UniProtKB-KW"/>
</dbReference>
<dbReference type="SUPFAM" id="SSF56112">
    <property type="entry name" value="Protein kinase-like (PK-like)"/>
    <property type="match status" value="1"/>
</dbReference>
<evidence type="ECO:0000256" key="3">
    <source>
        <dbReference type="ARBA" id="ARBA00022777"/>
    </source>
</evidence>
<sequence>MRVPSGEQLHVEYGTALQAFTARLPQGWRTMTSGGTPITWQEFSSPGTLPVQGWKLHVSAAATDVLDLVEIVLPRLVETGTTFKVAADVSTVIRLNAGLAGRSQVGKIVTAYPVSDEVLAGLVDRLDAAWRPLRSPAVPSDVPVGSGGALFVRYGAFMGTGSVTDTTGVIHPALRTPNGELHPDVRTTQGNQPRWATLPVRPAAARGPASPGALVEIDGVAYFPLKALAADHRGRVDLGLRVSDGTLIVIRRRFRGVEGDEFGNDAISRLDNERLVLLRLRGSGIAHELVAHDPEAGCLVVTDGGGLRLERFPAQRRLEQLPDLAETVARLHAQGLVHRDLKLSNTRLGPDALRLVDLELAAPSGTEKPIPVGTPAYVAPEGVHATVRPPYDVYSLGSCITHAVLGQCPGGLPQRNNAGRQIGLLRHYRLRTAASLVKECHSPDAERRPTARDLTQRLKDALPALQAESAAAPHAVLDTFDVRWARAAAVSAGLASRRFRVGRDGTYHWGDPSRHAHVSEGLNGGVAGILVSLATLNTALRIGQFTDDIRGAAEWLAERPAAVKAHGLFTGNSGVAVALAVAGRLLGRADLLDAARRRFEYAASSRILDYDLFSGAAGIVWAGRLLDAVLGTGWGSGLVEQQVRRIHKAAGRFDGVVGWPANIEYDSSGGVYVGAAHGTAGIAMALAGWGGATGCAATVQLAGEALHSIAEHGLTDDGSNIRATVSGSTMPAHTWCHGAAGFLWCLLQSGHASAVPDTAMVESIATKFDRAMPFLANPSMCHGVGGMLETWRMLRALPGHRARASRRIGHLVGILRLLHHAYEGATVWSSDQPAVVAPDLWVGFTGPAVQLALAANGSSAPVISPDWLQKCASPPAGP</sequence>
<evidence type="ECO:0000256" key="1">
    <source>
        <dbReference type="ARBA" id="ARBA00022679"/>
    </source>
</evidence>
<evidence type="ECO:0000256" key="2">
    <source>
        <dbReference type="ARBA" id="ARBA00022741"/>
    </source>
</evidence>
<dbReference type="Pfam" id="PF05147">
    <property type="entry name" value="LANC_like"/>
    <property type="match status" value="1"/>
</dbReference>
<dbReference type="InterPro" id="IPR050339">
    <property type="entry name" value="CC_SR_Kinase"/>
</dbReference>
<dbReference type="GO" id="GO:0031179">
    <property type="term" value="P:peptide modification"/>
    <property type="evidence" value="ECO:0007669"/>
    <property type="project" value="InterPro"/>
</dbReference>
<evidence type="ECO:0000313" key="8">
    <source>
        <dbReference type="Proteomes" id="UP001153328"/>
    </source>
</evidence>
<reference evidence="7" key="1">
    <citation type="submission" date="2021-06" db="EMBL/GenBank/DDBJ databases">
        <authorList>
            <person name="Arsene-Ploetze F."/>
        </authorList>
    </citation>
    <scope>NUCLEOTIDE SEQUENCE</scope>
    <source>
        <strain evidence="7">SBRY1</strain>
    </source>
</reference>
<dbReference type="InterPro" id="IPR012341">
    <property type="entry name" value="6hp_glycosidase-like_sf"/>
</dbReference>
<dbReference type="Gene3D" id="1.10.510.10">
    <property type="entry name" value="Transferase(Phosphotransferase) domain 1"/>
    <property type="match status" value="1"/>
</dbReference>
<dbReference type="InterPro" id="IPR011009">
    <property type="entry name" value="Kinase-like_dom_sf"/>
</dbReference>
<evidence type="ECO:0000313" key="7">
    <source>
        <dbReference type="EMBL" id="CAG7606712.1"/>
    </source>
</evidence>
<dbReference type="SMART" id="SM00220">
    <property type="entry name" value="S_TKc"/>
    <property type="match status" value="1"/>
</dbReference>
<dbReference type="GO" id="GO:0004672">
    <property type="term" value="F:protein kinase activity"/>
    <property type="evidence" value="ECO:0007669"/>
    <property type="project" value="InterPro"/>
</dbReference>
<organism evidence="7 8">
    <name type="scientific">Actinacidiphila bryophytorum</name>
    <dbReference type="NCBI Taxonomy" id="1436133"/>
    <lineage>
        <taxon>Bacteria</taxon>
        <taxon>Bacillati</taxon>
        <taxon>Actinomycetota</taxon>
        <taxon>Actinomycetes</taxon>
        <taxon>Kitasatosporales</taxon>
        <taxon>Streptomycetaceae</taxon>
        <taxon>Actinacidiphila</taxon>
    </lineage>
</organism>
<accession>A0A9W4E6Q8</accession>
<dbReference type="RefSeq" id="WP_205043344.1">
    <property type="nucleotide sequence ID" value="NZ_CAJVAX010000001.1"/>
</dbReference>
<dbReference type="Proteomes" id="UP001153328">
    <property type="component" value="Unassembled WGS sequence"/>
</dbReference>
<dbReference type="SMART" id="SM01260">
    <property type="entry name" value="LANC_like"/>
    <property type="match status" value="1"/>
</dbReference>
<feature type="binding site" evidence="5">
    <location>
        <position position="781"/>
    </location>
    <ligand>
        <name>Zn(2+)</name>
        <dbReference type="ChEBI" id="CHEBI:29105"/>
    </ligand>
</feature>
<feature type="binding site" evidence="5">
    <location>
        <position position="736"/>
    </location>
    <ligand>
        <name>Zn(2+)</name>
        <dbReference type="ChEBI" id="CHEBI:29105"/>
    </ligand>
</feature>
<dbReference type="InterPro" id="IPR007822">
    <property type="entry name" value="LANC-like"/>
</dbReference>
<evidence type="ECO:0000259" key="6">
    <source>
        <dbReference type="PROSITE" id="PS50011"/>
    </source>
</evidence>
<keyword evidence="2" id="KW-0547">Nucleotide-binding</keyword>
<keyword evidence="4" id="KW-0067">ATP-binding</keyword>
<protein>
    <submittedName>
        <fullName evidence="7">Protein kinase domain-containing protein</fullName>
    </submittedName>
</protein>
<dbReference type="GO" id="GO:0005524">
    <property type="term" value="F:ATP binding"/>
    <property type="evidence" value="ECO:0007669"/>
    <property type="project" value="UniProtKB-KW"/>
</dbReference>